<evidence type="ECO:0000313" key="2">
    <source>
        <dbReference type="EMBL" id="PRD55495.1"/>
    </source>
</evidence>
<sequence>MLGFRFAIAAAMTMFMALSISACSDNEATQRKAFIDFLQTRIVDKKGVSVPQLTTEETKSLGSYAAQYKIITDFHAAMNEKISKPMEALAAKGAITSIDDAMNRKDDIKAAYAGLSTLRTTMDEEQGVADKAHAALKQPEDLKPVFDKAYEKTVSNLANTYKEIFPATSETFDILLKVVDFVDQHKDKITISGSMFEVSDPTVQAQLNTLLEQVNAKGQAMSDAQRKMRTAIYGN</sequence>
<comment type="caution">
    <text evidence="2">The sequence shown here is derived from an EMBL/GenBank/DDBJ whole genome shotgun (WGS) entry which is preliminary data.</text>
</comment>
<accession>A0A2S9JQN2</accession>
<dbReference type="RefSeq" id="WP_105733724.1">
    <property type="nucleotide sequence ID" value="NZ_PVBT01000002.1"/>
</dbReference>
<evidence type="ECO:0000256" key="1">
    <source>
        <dbReference type="SAM" id="SignalP"/>
    </source>
</evidence>
<feature type="signal peptide" evidence="1">
    <location>
        <begin position="1"/>
        <end position="22"/>
    </location>
</feature>
<keyword evidence="3" id="KW-1185">Reference proteome</keyword>
<feature type="chain" id="PRO_5015741126" evidence="1">
    <location>
        <begin position="23"/>
        <end position="235"/>
    </location>
</feature>
<dbReference type="OrthoDB" id="8821151at2"/>
<evidence type="ECO:0000313" key="3">
    <source>
        <dbReference type="Proteomes" id="UP000238563"/>
    </source>
</evidence>
<keyword evidence="1" id="KW-0732">Signal</keyword>
<dbReference type="PROSITE" id="PS51257">
    <property type="entry name" value="PROKAR_LIPOPROTEIN"/>
    <property type="match status" value="1"/>
</dbReference>
<protein>
    <submittedName>
        <fullName evidence="2">DUF3053 domain-containing protein</fullName>
    </submittedName>
</protein>
<reference evidence="2 3" key="1">
    <citation type="submission" date="2018-02" db="EMBL/GenBank/DDBJ databases">
        <title>The draft genome of Phyllobacterium myrsinacearum DSM5892.</title>
        <authorList>
            <person name="Li L."/>
            <person name="Liu L."/>
            <person name="Zhang X."/>
            <person name="Wang T."/>
        </authorList>
    </citation>
    <scope>NUCLEOTIDE SEQUENCE [LARGE SCALE GENOMIC DNA]</scope>
    <source>
        <strain evidence="2 3">DSM 5892</strain>
    </source>
</reference>
<name>A0A2S9JQN2_9HYPH</name>
<dbReference type="AlphaFoldDB" id="A0A2S9JQN2"/>
<proteinExistence type="predicted"/>
<organism evidence="2 3">
    <name type="scientific">Phyllobacterium myrsinacearum</name>
    <dbReference type="NCBI Taxonomy" id="28101"/>
    <lineage>
        <taxon>Bacteria</taxon>
        <taxon>Pseudomonadati</taxon>
        <taxon>Pseudomonadota</taxon>
        <taxon>Alphaproteobacteria</taxon>
        <taxon>Hyphomicrobiales</taxon>
        <taxon>Phyllobacteriaceae</taxon>
        <taxon>Phyllobacterium</taxon>
    </lineage>
</organism>
<dbReference type="Proteomes" id="UP000238563">
    <property type="component" value="Unassembled WGS sequence"/>
</dbReference>
<gene>
    <name evidence="2" type="ORF">C5750_10130</name>
</gene>
<dbReference type="Pfam" id="PF11254">
    <property type="entry name" value="DUF3053"/>
    <property type="match status" value="1"/>
</dbReference>
<dbReference type="EMBL" id="PVBT01000002">
    <property type="protein sequence ID" value="PRD55495.1"/>
    <property type="molecule type" value="Genomic_DNA"/>
</dbReference>
<dbReference type="InterPro" id="IPR021413">
    <property type="entry name" value="DUF3053"/>
</dbReference>